<evidence type="ECO:0000313" key="1">
    <source>
        <dbReference type="EMBL" id="MYD90295.1"/>
    </source>
</evidence>
<name>A0A6B1DU08_9CHLR</name>
<proteinExistence type="predicted"/>
<organism evidence="1">
    <name type="scientific">Caldilineaceae bacterium SB0662_bin_9</name>
    <dbReference type="NCBI Taxonomy" id="2605258"/>
    <lineage>
        <taxon>Bacteria</taxon>
        <taxon>Bacillati</taxon>
        <taxon>Chloroflexota</taxon>
        <taxon>Caldilineae</taxon>
        <taxon>Caldilineales</taxon>
        <taxon>Caldilineaceae</taxon>
    </lineage>
</organism>
<dbReference type="AlphaFoldDB" id="A0A6B1DU08"/>
<comment type="caution">
    <text evidence="1">The sequence shown here is derived from an EMBL/GenBank/DDBJ whole genome shotgun (WGS) entry which is preliminary data.</text>
</comment>
<sequence length="66" mass="7395">MSELITTLALGMMSKGVFVYREPTQEEVRSTVSPFRAWLGTILITLGRRVQPNTGTHWTGMREAAL</sequence>
<reference evidence="1" key="1">
    <citation type="submission" date="2019-09" db="EMBL/GenBank/DDBJ databases">
        <title>Characterisation of the sponge microbiome using genome-centric metagenomics.</title>
        <authorList>
            <person name="Engelberts J.P."/>
            <person name="Robbins S.J."/>
            <person name="De Goeij J.M."/>
            <person name="Aranda M."/>
            <person name="Bell S.C."/>
            <person name="Webster N.S."/>
        </authorList>
    </citation>
    <scope>NUCLEOTIDE SEQUENCE</scope>
    <source>
        <strain evidence="1">SB0662_bin_9</strain>
    </source>
</reference>
<dbReference type="EMBL" id="VXPY01000056">
    <property type="protein sequence ID" value="MYD90295.1"/>
    <property type="molecule type" value="Genomic_DNA"/>
</dbReference>
<accession>A0A6B1DU08</accession>
<gene>
    <name evidence="1" type="ORF">F4Y08_08165</name>
</gene>
<protein>
    <submittedName>
        <fullName evidence="1">Uncharacterized protein</fullName>
    </submittedName>
</protein>